<dbReference type="VEuPathDB" id="PlasmoDB:PVW1_040032300"/>
<organism evidence="1">
    <name type="scientific">Plasmodium vivax</name>
    <name type="common">malaria parasite P. vivax</name>
    <dbReference type="NCBI Taxonomy" id="5855"/>
    <lineage>
        <taxon>Eukaryota</taxon>
        <taxon>Sar</taxon>
        <taxon>Alveolata</taxon>
        <taxon>Apicomplexa</taxon>
        <taxon>Aconoidasida</taxon>
        <taxon>Haemosporida</taxon>
        <taxon>Plasmodiidae</taxon>
        <taxon>Plasmodium</taxon>
        <taxon>Plasmodium (Plasmodium)</taxon>
    </lineage>
</organism>
<dbReference type="Proteomes" id="UP000220605">
    <property type="component" value="Unassembled WGS sequence"/>
</dbReference>
<dbReference type="VEuPathDB" id="PlasmoDB:PVX_030190"/>
<sequence length="341" mass="39613">MLPFIQSFVFSFSDELYSQRFYNNLDGSSDYQAYILKCISLNAFPQYNSTKRICAKLLQYLDTNTISRNTNNKYDACKLLNFWVYRWFFDILRTKGEESIPLAYGKLLLIWNDFIKDKPDKPGNKICRPISELAAYGDWRYRKELYEYYVDYEDFSKTLASWPTRCKDFYHYVESKRKLYEHFKKPCSSDGKKGCPEFYSECKKYDPDEVLPHPDCKGVIMQKTATAASRLPLKINGHPFKESESDEESDDMKAFGAPKLNENSNNVRTYGNVLLGVVATSMTSGALYRFTPLGGMIRNGLGWNNNNMRNFNGGDIRLYDYASESFNPYPGEEHYIGYHPA</sequence>
<dbReference type="AlphaFoldDB" id="A0A565A3T9"/>
<proteinExistence type="predicted"/>
<evidence type="ECO:0000313" key="1">
    <source>
        <dbReference type="EMBL" id="VUZ99449.1"/>
    </source>
</evidence>
<dbReference type="OrthoDB" id="387362at2759"/>
<dbReference type="VEuPathDB" id="PlasmoDB:PVP01_0001640"/>
<dbReference type="InterPro" id="IPR008780">
    <property type="entry name" value="Plasmodium_Vir"/>
</dbReference>
<dbReference type="VEuPathDB" id="PlasmoDB:PVPAM_040007800"/>
<dbReference type="Pfam" id="PF05795">
    <property type="entry name" value="Plasmodium_Vir"/>
    <property type="match status" value="2"/>
</dbReference>
<name>A0A565A3T9_PLAVI</name>
<accession>A0A565A3T9</accession>
<dbReference type="EMBL" id="FLZR02000003">
    <property type="protein sequence ID" value="VUZ99449.1"/>
    <property type="molecule type" value="Genomic_DNA"/>
</dbReference>
<gene>
    <name evidence="1" type="ORF">PVP01_0001640</name>
</gene>
<protein>
    <submittedName>
        <fullName evidence="1">VIR protein</fullName>
    </submittedName>
</protein>
<reference evidence="1" key="1">
    <citation type="submission" date="2016-07" db="EMBL/GenBank/DDBJ databases">
        <authorList>
            <consortium name="Pathogen Informatics"/>
        </authorList>
    </citation>
    <scope>NUCLEOTIDE SEQUENCE</scope>
</reference>